<gene>
    <name evidence="2" type="ordered locus">CLOST_0314</name>
</gene>
<dbReference type="KEGG" id="cst:CLOST_0314"/>
<reference evidence="3" key="1">
    <citation type="journal article" date="2010" name="BMC Genomics">
        <title>Clostridium sticklandii, a specialist in amino acid degradation:revisiting its metabolism through its genome sequence.</title>
        <authorList>
            <person name="Fonknechten N."/>
            <person name="Chaussonnerie S."/>
            <person name="Tricot S."/>
            <person name="Lajus A."/>
            <person name="Andreesen J.R."/>
            <person name="Perchat N."/>
            <person name="Pelletier E."/>
            <person name="Gouyvenoux M."/>
            <person name="Barbe V."/>
            <person name="Salanoubat M."/>
            <person name="Le Paslier D."/>
            <person name="Weissenbach J."/>
            <person name="Cohen G.N."/>
            <person name="Kreimeyer A."/>
        </authorList>
    </citation>
    <scope>NUCLEOTIDE SEQUENCE [LARGE SCALE GENOMIC DNA]</scope>
    <source>
        <strain evidence="3">ATCC 12662 / DSM 519 / JCM 1433 / CCUG 9281 / NCIMB 10654 / HF</strain>
    </source>
</reference>
<feature type="compositionally biased region" description="Polar residues" evidence="1">
    <location>
        <begin position="1"/>
        <end position="12"/>
    </location>
</feature>
<keyword evidence="3" id="KW-1185">Reference proteome</keyword>
<feature type="region of interest" description="Disordered" evidence="1">
    <location>
        <begin position="1"/>
        <end position="38"/>
    </location>
</feature>
<evidence type="ECO:0000256" key="1">
    <source>
        <dbReference type="SAM" id="MobiDB-lite"/>
    </source>
</evidence>
<dbReference type="STRING" id="1511.CLOST_0314"/>
<organism evidence="2 3">
    <name type="scientific">Acetoanaerobium sticklandii (strain ATCC 12662 / DSM 519 / JCM 1433 / CCUG 9281 / NCIMB 10654 / HF)</name>
    <name type="common">Clostridium sticklandii</name>
    <dbReference type="NCBI Taxonomy" id="499177"/>
    <lineage>
        <taxon>Bacteria</taxon>
        <taxon>Bacillati</taxon>
        <taxon>Bacillota</taxon>
        <taxon>Clostridia</taxon>
        <taxon>Peptostreptococcales</taxon>
        <taxon>Filifactoraceae</taxon>
        <taxon>Acetoanaerobium</taxon>
    </lineage>
</organism>
<proteinExistence type="predicted"/>
<name>E3PUW4_ACESD</name>
<dbReference type="Proteomes" id="UP000007041">
    <property type="component" value="Chromosome"/>
</dbReference>
<evidence type="ECO:0000313" key="3">
    <source>
        <dbReference type="Proteomes" id="UP000007041"/>
    </source>
</evidence>
<dbReference type="EMBL" id="FP565809">
    <property type="protein sequence ID" value="CBH20444.1"/>
    <property type="molecule type" value="Genomic_DNA"/>
</dbReference>
<dbReference type="HOGENOM" id="CLU_3326682_0_0_9"/>
<accession>E3PUW4</accession>
<dbReference type="AlphaFoldDB" id="E3PUW4"/>
<protein>
    <submittedName>
        <fullName evidence="2">Uncharacterized protein</fullName>
    </submittedName>
</protein>
<sequence length="38" mass="4238">MTTTRKNSNSIFDCSIEKPPISGISNNKNRGTRANDIR</sequence>
<dbReference type="BioCyc" id="CSTI499177:GJE9-323-MONOMER"/>
<evidence type="ECO:0000313" key="2">
    <source>
        <dbReference type="EMBL" id="CBH20444.1"/>
    </source>
</evidence>